<dbReference type="GO" id="GO:0046982">
    <property type="term" value="F:protein heterodimerization activity"/>
    <property type="evidence" value="ECO:0007669"/>
    <property type="project" value="InterPro"/>
</dbReference>
<reference evidence="2 3" key="1">
    <citation type="submission" date="2019-09" db="EMBL/GenBank/DDBJ databases">
        <title>Bird 10,000 Genomes (B10K) Project - Family phase.</title>
        <authorList>
            <person name="Zhang G."/>
        </authorList>
    </citation>
    <scope>NUCLEOTIDE SEQUENCE [LARGE SCALE GENOMIC DNA]</scope>
    <source>
        <strain evidence="2">OUT-0051</strain>
        <tissue evidence="2">Kidney</tissue>
    </source>
</reference>
<organism evidence="2 3">
    <name type="scientific">Asarcornis scutulata</name>
    <dbReference type="NCBI Taxonomy" id="75869"/>
    <lineage>
        <taxon>Eukaryota</taxon>
        <taxon>Metazoa</taxon>
        <taxon>Chordata</taxon>
        <taxon>Craniata</taxon>
        <taxon>Vertebrata</taxon>
        <taxon>Euteleostomi</taxon>
        <taxon>Archelosauria</taxon>
        <taxon>Archosauria</taxon>
        <taxon>Dinosauria</taxon>
        <taxon>Saurischia</taxon>
        <taxon>Theropoda</taxon>
        <taxon>Coelurosauria</taxon>
        <taxon>Aves</taxon>
        <taxon>Neognathae</taxon>
        <taxon>Galloanserae</taxon>
        <taxon>Anseriformes</taxon>
        <taxon>Anatidae</taxon>
        <taxon>Anatinae</taxon>
        <taxon>Asarcornis</taxon>
    </lineage>
</organism>
<dbReference type="SUPFAM" id="SSF47113">
    <property type="entry name" value="Histone-fold"/>
    <property type="match status" value="1"/>
</dbReference>
<dbReference type="InterPro" id="IPR009072">
    <property type="entry name" value="Histone-fold"/>
</dbReference>
<dbReference type="InterPro" id="IPR007125">
    <property type="entry name" value="H2A/H2B/H3"/>
</dbReference>
<proteinExistence type="predicted"/>
<dbReference type="AlphaFoldDB" id="A0A7K7LCR3"/>
<keyword evidence="3" id="KW-1185">Reference proteome</keyword>
<name>A0A7K7LCR3_9AVES</name>
<feature type="non-terminal residue" evidence="2">
    <location>
        <position position="1"/>
    </location>
</feature>
<dbReference type="Proteomes" id="UP000525565">
    <property type="component" value="Unassembled WGS sequence"/>
</dbReference>
<feature type="domain" description="Core Histone H2A/H2B/H3" evidence="1">
    <location>
        <begin position="36"/>
        <end position="83"/>
    </location>
</feature>
<accession>A0A7K7LCR3</accession>
<dbReference type="GO" id="GO:0003677">
    <property type="term" value="F:DNA binding"/>
    <property type="evidence" value="ECO:0007669"/>
    <property type="project" value="InterPro"/>
</dbReference>
<evidence type="ECO:0000259" key="1">
    <source>
        <dbReference type="Pfam" id="PF00125"/>
    </source>
</evidence>
<dbReference type="Pfam" id="PF00125">
    <property type="entry name" value="Histone"/>
    <property type="match status" value="1"/>
</dbReference>
<dbReference type="EMBL" id="VZSO01000529">
    <property type="protein sequence ID" value="NWZ28578.1"/>
    <property type="molecule type" value="Genomic_DNA"/>
</dbReference>
<dbReference type="Gene3D" id="1.10.20.10">
    <property type="entry name" value="Histone, subunit A"/>
    <property type="match status" value="1"/>
</dbReference>
<feature type="non-terminal residue" evidence="2">
    <location>
        <position position="88"/>
    </location>
</feature>
<evidence type="ECO:0000313" key="2">
    <source>
        <dbReference type="EMBL" id="NWZ28578.1"/>
    </source>
</evidence>
<sequence length="88" mass="10144">LAPRVSALRKKLRFSRKRFFLRLPTAFIRRLLGEFGLHVAAWAALQAGCEVHLLTLLENWGLCARHAKRVVVEAADVRLVRCIQRKRV</sequence>
<protein>
    <submittedName>
        <fullName evidence="2">H33 protein</fullName>
    </submittedName>
</protein>
<evidence type="ECO:0000313" key="3">
    <source>
        <dbReference type="Proteomes" id="UP000525565"/>
    </source>
</evidence>
<comment type="caution">
    <text evidence="2">The sequence shown here is derived from an EMBL/GenBank/DDBJ whole genome shotgun (WGS) entry which is preliminary data.</text>
</comment>
<gene>
    <name evidence="2" type="primary">Hht3</name>
    <name evidence="2" type="ORF">ASASCU_R16404</name>
</gene>